<reference evidence="2 3" key="1">
    <citation type="journal article" date="2019" name="Philos. Trans. R. Soc. Lond., B, Biol. Sci.">
        <title>Ant behaviour and brain gene expression of defending hosts depend on the ecological success of the intruding social parasite.</title>
        <authorList>
            <person name="Kaur R."/>
            <person name="Stoldt M."/>
            <person name="Jongepier E."/>
            <person name="Feldmeyer B."/>
            <person name="Menzel F."/>
            <person name="Bornberg-Bauer E."/>
            <person name="Foitzik S."/>
        </authorList>
    </citation>
    <scope>NUCLEOTIDE SEQUENCE [LARGE SCALE GENOMIC DNA]</scope>
    <source>
        <tissue evidence="2">Whole body</tissue>
    </source>
</reference>
<evidence type="ECO:0000313" key="2">
    <source>
        <dbReference type="EMBL" id="TGZ31865.1"/>
    </source>
</evidence>
<name>A0A4S2J9B1_9HYME</name>
<evidence type="ECO:0000313" key="3">
    <source>
        <dbReference type="Proteomes" id="UP000310200"/>
    </source>
</evidence>
<sequence length="76" mass="8132">MRNVLSSRGRSSRSFSASSVSAASSPWPGASRGCHALIILAPQTYPGDETLTIIQVPKLRAGEKFREEKSRVGESA</sequence>
<evidence type="ECO:0000256" key="1">
    <source>
        <dbReference type="SAM" id="MobiDB-lite"/>
    </source>
</evidence>
<dbReference type="AlphaFoldDB" id="A0A4S2J9B1"/>
<feature type="region of interest" description="Disordered" evidence="1">
    <location>
        <begin position="1"/>
        <end position="30"/>
    </location>
</feature>
<accession>A0A4S2J9B1</accession>
<dbReference type="EMBL" id="QBLH01003980">
    <property type="protein sequence ID" value="TGZ31865.1"/>
    <property type="molecule type" value="Genomic_DNA"/>
</dbReference>
<proteinExistence type="predicted"/>
<organism evidence="2 3">
    <name type="scientific">Temnothorax longispinosus</name>
    <dbReference type="NCBI Taxonomy" id="300112"/>
    <lineage>
        <taxon>Eukaryota</taxon>
        <taxon>Metazoa</taxon>
        <taxon>Ecdysozoa</taxon>
        <taxon>Arthropoda</taxon>
        <taxon>Hexapoda</taxon>
        <taxon>Insecta</taxon>
        <taxon>Pterygota</taxon>
        <taxon>Neoptera</taxon>
        <taxon>Endopterygota</taxon>
        <taxon>Hymenoptera</taxon>
        <taxon>Apocrita</taxon>
        <taxon>Aculeata</taxon>
        <taxon>Formicoidea</taxon>
        <taxon>Formicidae</taxon>
        <taxon>Myrmicinae</taxon>
        <taxon>Temnothorax</taxon>
    </lineage>
</organism>
<dbReference type="Proteomes" id="UP000310200">
    <property type="component" value="Unassembled WGS sequence"/>
</dbReference>
<protein>
    <submittedName>
        <fullName evidence="2">Uncharacterized protein</fullName>
    </submittedName>
</protein>
<keyword evidence="3" id="KW-1185">Reference proteome</keyword>
<gene>
    <name evidence="2" type="ORF">DBV15_01159</name>
</gene>
<comment type="caution">
    <text evidence="2">The sequence shown here is derived from an EMBL/GenBank/DDBJ whole genome shotgun (WGS) entry which is preliminary data.</text>
</comment>